<dbReference type="EMBL" id="CACRXK020018856">
    <property type="protein sequence ID" value="CAB4032981.1"/>
    <property type="molecule type" value="Genomic_DNA"/>
</dbReference>
<sequence length="390" mass="45069">MVLVDYKKAFDMVDHCILLDKLGAYHLDQSSLDWFKSYLSDRKQYVNFKRQSSTTKVITDGVPQGSILGLLLFLVFINDLPLHINTQVDLFADDTTLLAATDYNDINELNEKLSLEVSNVQNWAITNKLPLNTTKTKTILISGKRLKAKLTPENQTLNIKLNDDSLEQEHTVKLLGFNIDEDLNFDTHVDIIAMKLSKRIGILKSIKSYLPRNERILFYNAMIKPLFLYCSITWTNCSKNNITKIFKLQKRCARIILDAEPRHSSINLFNNLGWLPFYVESDIRKCIMIYKRTINATTPEYLNRLLNLNSQQHSRNTRSADLSLVTPKYNRATEAGRTFSITAIGLWNKLPLSYPSASSINCFKYLLYNCFRTHLSEFKQFTSFPDFKFK</sequence>
<evidence type="ECO:0000313" key="2">
    <source>
        <dbReference type="Proteomes" id="UP001152795"/>
    </source>
</evidence>
<dbReference type="Pfam" id="PF00078">
    <property type="entry name" value="RVT_1"/>
    <property type="match status" value="1"/>
</dbReference>
<accession>A0A7D9JMM6</accession>
<dbReference type="PROSITE" id="PS50878">
    <property type="entry name" value="RT_POL"/>
    <property type="match status" value="1"/>
</dbReference>
<keyword evidence="2" id="KW-1185">Reference proteome</keyword>
<organism evidence="1 2">
    <name type="scientific">Paramuricea clavata</name>
    <name type="common">Red gorgonian</name>
    <name type="synonym">Violescent sea-whip</name>
    <dbReference type="NCBI Taxonomy" id="317549"/>
    <lineage>
        <taxon>Eukaryota</taxon>
        <taxon>Metazoa</taxon>
        <taxon>Cnidaria</taxon>
        <taxon>Anthozoa</taxon>
        <taxon>Octocorallia</taxon>
        <taxon>Malacalcyonacea</taxon>
        <taxon>Plexauridae</taxon>
        <taxon>Paramuricea</taxon>
    </lineage>
</organism>
<dbReference type="OrthoDB" id="5948131at2759"/>
<protein>
    <submittedName>
        <fullName evidence="1">Uncharacterized protein</fullName>
    </submittedName>
</protein>
<comment type="caution">
    <text evidence="1">The sequence shown here is derived from an EMBL/GenBank/DDBJ whole genome shotgun (WGS) entry which is preliminary data.</text>
</comment>
<gene>
    <name evidence="1" type="ORF">PACLA_8A025198</name>
</gene>
<name>A0A7D9JMM6_PARCT</name>
<proteinExistence type="predicted"/>
<evidence type="ECO:0000313" key="1">
    <source>
        <dbReference type="EMBL" id="CAB4032981.1"/>
    </source>
</evidence>
<dbReference type="AlphaFoldDB" id="A0A7D9JMM6"/>
<dbReference type="InterPro" id="IPR000477">
    <property type="entry name" value="RT_dom"/>
</dbReference>
<dbReference type="Proteomes" id="UP001152795">
    <property type="component" value="Unassembled WGS sequence"/>
</dbReference>
<dbReference type="PANTHER" id="PTHR33332">
    <property type="entry name" value="REVERSE TRANSCRIPTASE DOMAIN-CONTAINING PROTEIN"/>
    <property type="match status" value="1"/>
</dbReference>
<reference evidence="1" key="1">
    <citation type="submission" date="2020-04" db="EMBL/GenBank/DDBJ databases">
        <authorList>
            <person name="Alioto T."/>
            <person name="Alioto T."/>
            <person name="Gomez Garrido J."/>
        </authorList>
    </citation>
    <scope>NUCLEOTIDE SEQUENCE</scope>
    <source>
        <strain evidence="1">A484AB</strain>
    </source>
</reference>